<evidence type="ECO:0000313" key="3">
    <source>
        <dbReference type="EMBL" id="QTD53682.1"/>
    </source>
</evidence>
<dbReference type="RefSeq" id="WP_237383785.1">
    <property type="nucleotide sequence ID" value="NZ_CP071793.1"/>
</dbReference>
<feature type="domain" description="Toprim" evidence="2">
    <location>
        <begin position="1"/>
        <end position="51"/>
    </location>
</feature>
<dbReference type="KEGG" id="scor:J3U87_14610"/>
<dbReference type="CDD" id="cd00293">
    <property type="entry name" value="USP-like"/>
    <property type="match status" value="1"/>
</dbReference>
<evidence type="ECO:0000256" key="1">
    <source>
        <dbReference type="ARBA" id="ARBA00008791"/>
    </source>
</evidence>
<keyword evidence="4" id="KW-1185">Reference proteome</keyword>
<gene>
    <name evidence="3" type="ORF">J3U87_14610</name>
</gene>
<name>A0A8A4TXI4_SULCO</name>
<dbReference type="InterPro" id="IPR014729">
    <property type="entry name" value="Rossmann-like_a/b/a_fold"/>
</dbReference>
<dbReference type="InterPro" id="IPR006015">
    <property type="entry name" value="Universal_stress_UspA"/>
</dbReference>
<dbReference type="InterPro" id="IPR006016">
    <property type="entry name" value="UspA"/>
</dbReference>
<dbReference type="InterPro" id="IPR006171">
    <property type="entry name" value="TOPRIM_dom"/>
</dbReference>
<evidence type="ECO:0000313" key="4">
    <source>
        <dbReference type="Proteomes" id="UP000663929"/>
    </source>
</evidence>
<dbReference type="EMBL" id="CP071793">
    <property type="protein sequence ID" value="QTD53682.1"/>
    <property type="molecule type" value="Genomic_DNA"/>
</dbReference>
<reference evidence="3" key="1">
    <citation type="submission" date="2021-03" db="EMBL/GenBank/DDBJ databases">
        <title>Acanthopleuribacteraceae sp. M133.</title>
        <authorList>
            <person name="Wang G."/>
        </authorList>
    </citation>
    <scope>NUCLEOTIDE SEQUENCE</scope>
    <source>
        <strain evidence="3">M133</strain>
    </source>
</reference>
<accession>A0A8A4TXI4</accession>
<dbReference type="SUPFAM" id="SSF52402">
    <property type="entry name" value="Adenine nucleotide alpha hydrolases-like"/>
    <property type="match status" value="1"/>
</dbReference>
<proteinExistence type="inferred from homology"/>
<dbReference type="Pfam" id="PF00582">
    <property type="entry name" value="Usp"/>
    <property type="match status" value="1"/>
</dbReference>
<evidence type="ECO:0000259" key="2">
    <source>
        <dbReference type="PROSITE" id="PS50880"/>
    </source>
</evidence>
<comment type="similarity">
    <text evidence="1">Belongs to the universal stress protein A family.</text>
</comment>
<dbReference type="PANTHER" id="PTHR46268">
    <property type="entry name" value="STRESS RESPONSE PROTEIN NHAX"/>
    <property type="match status" value="1"/>
</dbReference>
<protein>
    <submittedName>
        <fullName evidence="3">Universal stress protein</fullName>
    </submittedName>
</protein>
<dbReference type="PANTHER" id="PTHR46268:SF6">
    <property type="entry name" value="UNIVERSAL STRESS PROTEIN UP12"/>
    <property type="match status" value="1"/>
</dbReference>
<dbReference type="PROSITE" id="PS50880">
    <property type="entry name" value="TOPRIM"/>
    <property type="match status" value="1"/>
</dbReference>
<dbReference type="Proteomes" id="UP000663929">
    <property type="component" value="Chromosome"/>
</dbReference>
<dbReference type="AlphaFoldDB" id="A0A8A4TXI4"/>
<organism evidence="3 4">
    <name type="scientific">Sulfidibacter corallicola</name>
    <dbReference type="NCBI Taxonomy" id="2818388"/>
    <lineage>
        <taxon>Bacteria</taxon>
        <taxon>Pseudomonadati</taxon>
        <taxon>Acidobacteriota</taxon>
        <taxon>Holophagae</taxon>
        <taxon>Acanthopleuribacterales</taxon>
        <taxon>Acanthopleuribacteraceae</taxon>
        <taxon>Sulfidibacter</taxon>
    </lineage>
</organism>
<dbReference type="Gene3D" id="3.40.50.620">
    <property type="entry name" value="HUPs"/>
    <property type="match status" value="1"/>
</dbReference>
<dbReference type="PRINTS" id="PR01438">
    <property type="entry name" value="UNVRSLSTRESS"/>
</dbReference>
<sequence length="174" mass="19675">MKEKEIEKIVLATDFSDASKAARRYAEQLSRRLGARLILVHVFDRTAFRVPAASHLLPGVDHWLGRHFSDLKDKALEKLKKASAGLEGVEPVLLEGVPERELMKYVTDNDVDMIIMGTHGRTGLNHLVMGRVSERTIKKAPCPVLLIKPEAKKGDREVRWRFREKKKKTEGAPS</sequence>